<reference evidence="1" key="2">
    <citation type="submission" date="2025-09" db="UniProtKB">
        <authorList>
            <consortium name="Ensembl"/>
        </authorList>
    </citation>
    <scope>IDENTIFICATION</scope>
</reference>
<proteinExistence type="predicted"/>
<dbReference type="Ensembl" id="ENSSOCT00000000706.1">
    <property type="protein sequence ID" value="ENSSOCP00000000690.1"/>
    <property type="gene ID" value="ENSSOCG00000000557.1"/>
</dbReference>
<protein>
    <submittedName>
        <fullName evidence="1">Uncharacterized protein</fullName>
    </submittedName>
</protein>
<dbReference type="AlphaFoldDB" id="A0A8D0EHB4"/>
<evidence type="ECO:0000313" key="2">
    <source>
        <dbReference type="Proteomes" id="UP000694551"/>
    </source>
</evidence>
<evidence type="ECO:0000313" key="1">
    <source>
        <dbReference type="Ensembl" id="ENSSOCP00000000690.1"/>
    </source>
</evidence>
<sequence length="66" mass="7164">GGGLWPGVQVPFAAHPVARPRVGALPALRPSVSFPSRIRRRAHACRSCRDRRAAERGRPGCLPLSR</sequence>
<dbReference type="Proteomes" id="UP000694551">
    <property type="component" value="Unplaced"/>
</dbReference>
<accession>A0A8D0EHB4</accession>
<name>A0A8D0EHB4_STROC</name>
<reference evidence="1" key="1">
    <citation type="submission" date="2025-08" db="UniProtKB">
        <authorList>
            <consortium name="Ensembl"/>
        </authorList>
    </citation>
    <scope>IDENTIFICATION</scope>
</reference>
<keyword evidence="2" id="KW-1185">Reference proteome</keyword>
<organism evidence="1 2">
    <name type="scientific">Strix occidentalis caurina</name>
    <name type="common">northern spotted owl</name>
    <dbReference type="NCBI Taxonomy" id="311401"/>
    <lineage>
        <taxon>Eukaryota</taxon>
        <taxon>Metazoa</taxon>
        <taxon>Chordata</taxon>
        <taxon>Craniata</taxon>
        <taxon>Vertebrata</taxon>
        <taxon>Euteleostomi</taxon>
        <taxon>Archelosauria</taxon>
        <taxon>Archosauria</taxon>
        <taxon>Dinosauria</taxon>
        <taxon>Saurischia</taxon>
        <taxon>Theropoda</taxon>
        <taxon>Coelurosauria</taxon>
        <taxon>Aves</taxon>
        <taxon>Neognathae</taxon>
        <taxon>Neoaves</taxon>
        <taxon>Telluraves</taxon>
        <taxon>Strigiformes</taxon>
        <taxon>Strigidae</taxon>
        <taxon>Strix</taxon>
    </lineage>
</organism>